<proteinExistence type="inferred from homology"/>
<sequence length="564" mass="63286">ELPYQVNKAELVAHIADMHHAKKIEGISDLRDESDRDGIRVVVELKRDAKPKSLLNNLYKHTTLQTSFPANFVALVDNTPQTLNLKQILSEYIKHRQLIVTRRTQYDLKIAKARAHILEGLKIALDHLDAVIKTIRESQDSDQAKKNLMERFGLTEIQAVAILDMQLRRLAALERKKIEDEYTAVMKLIGELESLLADTKKILTVIKNDLLEIKEKYGDERRTKVYKLPIGEFSEEDLIPAEDTVVTITSTGYIKRQNPSVFRAQHRGGKGVTGMTTKDEDEIAHIITANTHDDIYFFTNKGRVFRVKTYDLPEGSRQAKGQAVVNLINIEQDEKLATILNLGKTNTSKFLLMVTNAGTIKKTKISEFENIRNSGKIAIKLDKNDSLKWVKPTSGSDHILLVSHEGKSIRFKEEDVRGTARDTMGVRGIELKSGDYVVGMENFPSTKEAPKDGRRKSFEDVLIVMQNGLGKRTGVKEWPLQKRGGQGVKAAEVTPKTGKIISCISVDESVDQIIITSKTAQVIKLPLKNIPQLGRATQGVILMRFANKSDTVAAVTCIEKEENE</sequence>
<evidence type="ECO:0000256" key="4">
    <source>
        <dbReference type="ARBA" id="ARBA00023029"/>
    </source>
</evidence>
<evidence type="ECO:0000256" key="8">
    <source>
        <dbReference type="PROSITE-ProRule" id="PRU01384"/>
    </source>
</evidence>
<name>A0A0G1B6B0_9BACT</name>
<dbReference type="PROSITE" id="PS52040">
    <property type="entry name" value="TOPO_IIA"/>
    <property type="match status" value="1"/>
</dbReference>
<dbReference type="InterPro" id="IPR035516">
    <property type="entry name" value="Gyrase/topoIV_suA_C"/>
</dbReference>
<evidence type="ECO:0000259" key="9">
    <source>
        <dbReference type="PROSITE" id="PS52040"/>
    </source>
</evidence>
<evidence type="ECO:0000256" key="3">
    <source>
        <dbReference type="ARBA" id="ARBA00012895"/>
    </source>
</evidence>
<dbReference type="Gene3D" id="2.120.10.90">
    <property type="entry name" value="DNA gyrase/topoisomerase IV, subunit A, C-terminal"/>
    <property type="match status" value="1"/>
</dbReference>
<evidence type="ECO:0000256" key="6">
    <source>
        <dbReference type="ARBA" id="ARBA00023235"/>
    </source>
</evidence>
<dbReference type="PATRIC" id="fig|1618356.3.peg.135"/>
<dbReference type="GO" id="GO:0009330">
    <property type="term" value="C:DNA topoisomerase type II (double strand cut, ATP-hydrolyzing) complex"/>
    <property type="evidence" value="ECO:0007669"/>
    <property type="project" value="TreeGrafter"/>
</dbReference>
<keyword evidence="6" id="KW-0413">Isomerase</keyword>
<dbReference type="InterPro" id="IPR013758">
    <property type="entry name" value="Topo_IIA_A/C_ab"/>
</dbReference>
<evidence type="ECO:0000313" key="10">
    <source>
        <dbReference type="EMBL" id="KKS33073.1"/>
    </source>
</evidence>
<evidence type="ECO:0000256" key="2">
    <source>
        <dbReference type="ARBA" id="ARBA00008263"/>
    </source>
</evidence>
<dbReference type="Gene3D" id="1.10.268.10">
    <property type="entry name" value="Topoisomerase, domain 3"/>
    <property type="match status" value="1"/>
</dbReference>
<dbReference type="InterPro" id="IPR050220">
    <property type="entry name" value="Type_II_DNA_Topoisomerases"/>
</dbReference>
<evidence type="ECO:0000256" key="7">
    <source>
        <dbReference type="ARBA" id="ARBA00063644"/>
    </source>
</evidence>
<dbReference type="InterPro" id="IPR013760">
    <property type="entry name" value="Topo_IIA-like_dom_sf"/>
</dbReference>
<comment type="catalytic activity">
    <reaction evidence="1">
        <text>ATP-dependent breakage, passage and rejoining of double-stranded DNA.</text>
        <dbReference type="EC" id="5.6.2.2"/>
    </reaction>
</comment>
<gene>
    <name evidence="10" type="ORF">UU93_C0002G0001</name>
</gene>
<dbReference type="InterPro" id="IPR002205">
    <property type="entry name" value="Topo_IIA_dom_A"/>
</dbReference>
<dbReference type="FunFam" id="3.30.1360.40:FF:000002">
    <property type="entry name" value="DNA gyrase subunit A"/>
    <property type="match status" value="1"/>
</dbReference>
<dbReference type="SUPFAM" id="SSF101904">
    <property type="entry name" value="GyrA/ParC C-terminal domain-like"/>
    <property type="match status" value="1"/>
</dbReference>
<dbReference type="PANTHER" id="PTHR43493:SF5">
    <property type="entry name" value="DNA GYRASE SUBUNIT A, CHLOROPLASTIC_MITOCHONDRIAL"/>
    <property type="match status" value="1"/>
</dbReference>
<evidence type="ECO:0000313" key="11">
    <source>
        <dbReference type="Proteomes" id="UP000034160"/>
    </source>
</evidence>
<dbReference type="InterPro" id="IPR013757">
    <property type="entry name" value="Topo_IIA_A_a_sf"/>
</dbReference>
<dbReference type="GO" id="GO:0005737">
    <property type="term" value="C:cytoplasm"/>
    <property type="evidence" value="ECO:0007669"/>
    <property type="project" value="TreeGrafter"/>
</dbReference>
<dbReference type="SUPFAM" id="SSF56719">
    <property type="entry name" value="Type II DNA topoisomerase"/>
    <property type="match status" value="1"/>
</dbReference>
<dbReference type="GO" id="GO:0003677">
    <property type="term" value="F:DNA binding"/>
    <property type="evidence" value="ECO:0007669"/>
    <property type="project" value="UniProtKB-UniRule"/>
</dbReference>
<dbReference type="GO" id="GO:0006265">
    <property type="term" value="P:DNA topological change"/>
    <property type="evidence" value="ECO:0007669"/>
    <property type="project" value="InterPro"/>
</dbReference>
<keyword evidence="4" id="KW-0799">Topoisomerase</keyword>
<dbReference type="FunFam" id="1.10.268.10:FF:000001">
    <property type="entry name" value="DNA gyrase subunit A"/>
    <property type="match status" value="1"/>
</dbReference>
<dbReference type="FunFam" id="2.120.10.90:FF:000005">
    <property type="entry name" value="DNA topoisomerase 4 subunit A"/>
    <property type="match status" value="1"/>
</dbReference>
<feature type="domain" description="Topo IIA-type catalytic" evidence="9">
    <location>
        <begin position="1"/>
        <end position="238"/>
    </location>
</feature>
<dbReference type="InterPro" id="IPR006691">
    <property type="entry name" value="GyrA/parC_rep"/>
</dbReference>
<dbReference type="PANTHER" id="PTHR43493">
    <property type="entry name" value="DNA GYRASE/TOPOISOMERASE SUBUNIT A"/>
    <property type="match status" value="1"/>
</dbReference>
<dbReference type="Pfam" id="PF03989">
    <property type="entry name" value="DNA_gyraseA_C"/>
    <property type="match status" value="6"/>
</dbReference>
<comment type="similarity">
    <text evidence="2">Belongs to the type II topoisomerase GyrA/ParC subunit family.</text>
</comment>
<dbReference type="Gene3D" id="3.90.199.10">
    <property type="entry name" value="Topoisomerase II, domain 5"/>
    <property type="match status" value="1"/>
</dbReference>
<dbReference type="Proteomes" id="UP000034160">
    <property type="component" value="Unassembled WGS sequence"/>
</dbReference>
<evidence type="ECO:0000256" key="5">
    <source>
        <dbReference type="ARBA" id="ARBA00023125"/>
    </source>
</evidence>
<protein>
    <recommendedName>
        <fullName evidence="3">DNA topoisomerase (ATP-hydrolyzing)</fullName>
        <ecNumber evidence="3">5.6.2.2</ecNumber>
    </recommendedName>
</protein>
<comment type="caution">
    <text evidence="8">Lacks conserved residue(s) required for the propagation of feature annotation.</text>
</comment>
<dbReference type="GO" id="GO:0003918">
    <property type="term" value="F:DNA topoisomerase type II (double strand cut, ATP-hydrolyzing) activity"/>
    <property type="evidence" value="ECO:0007669"/>
    <property type="project" value="UniProtKB-EC"/>
</dbReference>
<organism evidence="10 11">
    <name type="scientific">Candidatus Amesbacteria bacterium GW2011_GWA2_42_12</name>
    <dbReference type="NCBI Taxonomy" id="1618356"/>
    <lineage>
        <taxon>Bacteria</taxon>
        <taxon>Candidatus Amesiibacteriota</taxon>
    </lineage>
</organism>
<dbReference type="STRING" id="1618356.UU93_C0002G0001"/>
<dbReference type="Pfam" id="PF00521">
    <property type="entry name" value="DNA_topoisoIV"/>
    <property type="match status" value="1"/>
</dbReference>
<reference evidence="10 11" key="1">
    <citation type="journal article" date="2015" name="Nature">
        <title>rRNA introns, odd ribosomes, and small enigmatic genomes across a large radiation of phyla.</title>
        <authorList>
            <person name="Brown C.T."/>
            <person name="Hug L.A."/>
            <person name="Thomas B.C."/>
            <person name="Sharon I."/>
            <person name="Castelle C.J."/>
            <person name="Singh A."/>
            <person name="Wilkins M.J."/>
            <person name="Williams K.H."/>
            <person name="Banfield J.F."/>
        </authorList>
    </citation>
    <scope>NUCLEOTIDE SEQUENCE [LARGE SCALE GENOMIC DNA]</scope>
</reference>
<keyword evidence="5 8" id="KW-0238">DNA-binding</keyword>
<dbReference type="AlphaFoldDB" id="A0A0G1B6B0"/>
<evidence type="ECO:0000256" key="1">
    <source>
        <dbReference type="ARBA" id="ARBA00000185"/>
    </source>
</evidence>
<comment type="subunit">
    <text evidence="7">Heterotetramer composed of ParC and ParE.</text>
</comment>
<dbReference type="EC" id="5.6.2.2" evidence="3"/>
<accession>A0A0G1B6B0</accession>
<dbReference type="EMBL" id="LCCN01000002">
    <property type="protein sequence ID" value="KKS33073.1"/>
    <property type="molecule type" value="Genomic_DNA"/>
</dbReference>
<dbReference type="Gene3D" id="3.30.1360.40">
    <property type="match status" value="1"/>
</dbReference>
<feature type="non-terminal residue" evidence="10">
    <location>
        <position position="1"/>
    </location>
</feature>
<dbReference type="GO" id="GO:0005524">
    <property type="term" value="F:ATP binding"/>
    <property type="evidence" value="ECO:0007669"/>
    <property type="project" value="InterPro"/>
</dbReference>
<comment type="caution">
    <text evidence="10">The sequence shown here is derived from an EMBL/GenBank/DDBJ whole genome shotgun (WGS) entry which is preliminary data.</text>
</comment>
<dbReference type="SMART" id="SM00434">
    <property type="entry name" value="TOP4c"/>
    <property type="match status" value="1"/>
</dbReference>